<dbReference type="Pfam" id="PF00749">
    <property type="entry name" value="tRNA-synt_1c"/>
    <property type="match status" value="1"/>
</dbReference>
<keyword evidence="19" id="KW-1185">Reference proteome</keyword>
<name>A0A0F8TWV6_9EURO</name>
<accession>A0A0F8TWV6</accession>
<evidence type="ECO:0000313" key="18">
    <source>
        <dbReference type="EMBL" id="KKK11974.1"/>
    </source>
</evidence>
<dbReference type="InterPro" id="IPR020056">
    <property type="entry name" value="Rbsml_bL25/Gln-tRNA_synth_N"/>
</dbReference>
<keyword evidence="9 13" id="KW-0648">Protein biosynthesis</keyword>
<gene>
    <name evidence="18" type="ORF">ARAM_004985</name>
</gene>
<dbReference type="Gene3D" id="1.20.1050.10">
    <property type="match status" value="1"/>
</dbReference>
<dbReference type="InterPro" id="IPR020058">
    <property type="entry name" value="Glu/Gln-tRNA-synth_Ib_cat-dom"/>
</dbReference>
<evidence type="ECO:0000256" key="4">
    <source>
        <dbReference type="ARBA" id="ARBA00022490"/>
    </source>
</evidence>
<comment type="caution">
    <text evidence="18">The sequence shown here is derived from an EMBL/GenBank/DDBJ whole genome shotgun (WGS) entry which is preliminary data.</text>
</comment>
<dbReference type="HAMAP" id="MF_02076">
    <property type="entry name" value="Glu_tRNA_synth_type2"/>
    <property type="match status" value="1"/>
</dbReference>
<dbReference type="EC" id="6.1.1.17" evidence="3"/>
<keyword evidence="5" id="KW-0597">Phosphoprotein</keyword>
<dbReference type="GO" id="GO:0005524">
    <property type="term" value="F:ATP binding"/>
    <property type="evidence" value="ECO:0007669"/>
    <property type="project" value="UniProtKB-KW"/>
</dbReference>
<dbReference type="FunFam" id="1.10.1160.10:FF:000001">
    <property type="entry name" value="Glutamine--tRNA ligase"/>
    <property type="match status" value="1"/>
</dbReference>
<evidence type="ECO:0000256" key="11">
    <source>
        <dbReference type="ARBA" id="ARBA00030865"/>
    </source>
</evidence>
<dbReference type="InterPro" id="IPR011035">
    <property type="entry name" value="Ribosomal_bL25/Gln-tRNA_synth"/>
</dbReference>
<evidence type="ECO:0000256" key="13">
    <source>
        <dbReference type="RuleBase" id="RU363037"/>
    </source>
</evidence>
<dbReference type="SUPFAM" id="SSF52374">
    <property type="entry name" value="Nucleotidylyl transferase"/>
    <property type="match status" value="1"/>
</dbReference>
<reference evidence="18 19" key="1">
    <citation type="submission" date="2015-02" db="EMBL/GenBank/DDBJ databases">
        <title>Draft Genome Sequences of Two Closely-Related Aflatoxigenic Aspergillus Species Obtained from the Cote d'Ivoire.</title>
        <authorList>
            <person name="Moore G.G."/>
            <person name="Beltz S.B."/>
            <person name="Mack B.M."/>
        </authorList>
    </citation>
    <scope>NUCLEOTIDE SEQUENCE [LARGE SCALE GENOMIC DNA]</scope>
    <source>
        <strain evidence="18 19">SRRC1468</strain>
    </source>
</reference>
<dbReference type="OrthoDB" id="10250478at2759"/>
<sequence>MSQFQLTLATKANQAALLPVLLIATSVNEAQPSPAITITYEDTALLQQGDKAVVEFTGASGTPVHGTQNAIQELRSTFPFLNSKEEKLENEWLSEVESFTALDFKTLDPKLQQLNTHLLLRSFVVGYSLSTADIALWGALRGNRVAISTVRKGTLANITRWFTFLEDLCPWAATAVEAMNATAKEKKTAKAKEGASYDIALLNTDKGVVTRFPPEPSGYLHIGHAKAALLNDYFAHEKYSGTLLVRFDDTNPSKEKLEFQDAIVEDLALMGIKPDKTSFTSDYFDELYDYGVQIIKDGNAYADDTDKETMASQRMNGEPSKRRDATVEENLAHFEEMKKGTEEGLRWCIRAKMSVDNPNKAMRDPVIYRCNLTPHHRTGSKWKIYPTYDFCCPIVDSMEGVTHALRTIEYRDRNPQYQWFLDTLKLRHVQIWDFARMNFIRTLLSKRKLTRLVDEGVVWGWDDPRFPTIRGIRRRGMTIPALREFILKQGPSKNITNLDWTLIWATNKKYIDPVAPRHTAVLKKDSVKAIIKGGPAAPYTVDKPKHNKNPDVGTKKVVYSSSILFDQEDAKSFKQDEEITLMNWGNAFVRKIVTDASGVVTELELDLNEQGDFKKTEKKVTWLSTDQDLIPVELVDFDYLLNKDSLQEDDRLEDVLNPKTEFREDAVADCNVADLKEGDIIQFERKGYYRLDQPYSPGKPAVLFNIPTGKTGK</sequence>
<dbReference type="InterPro" id="IPR001412">
    <property type="entry name" value="aa-tRNA-synth_I_CS"/>
</dbReference>
<dbReference type="Pfam" id="PF20974">
    <property type="entry name" value="tRNA-synt_1c_C2"/>
    <property type="match status" value="1"/>
</dbReference>
<evidence type="ECO:0000256" key="3">
    <source>
        <dbReference type="ARBA" id="ARBA00012835"/>
    </source>
</evidence>
<dbReference type="Pfam" id="PF03950">
    <property type="entry name" value="tRNA-synt_1c_C"/>
    <property type="match status" value="1"/>
</dbReference>
<dbReference type="InterPro" id="IPR004526">
    <property type="entry name" value="Glu-tRNA-synth_arc/euk"/>
</dbReference>
<dbReference type="PANTHER" id="PTHR43097:SF5">
    <property type="entry name" value="GLUTAMATE--TRNA LIGASE"/>
    <property type="match status" value="1"/>
</dbReference>
<dbReference type="Gene3D" id="3.40.30.70">
    <property type="match status" value="1"/>
</dbReference>
<feature type="domain" description="tRNA synthetases class I (E and Q) anti-codon binding" evidence="17">
    <location>
        <begin position="619"/>
        <end position="692"/>
    </location>
</feature>
<feature type="chain" id="PRO_5002528491" description="glutamate--tRNA ligase" evidence="14">
    <location>
        <begin position="31"/>
        <end position="713"/>
    </location>
</feature>
<dbReference type="Gene3D" id="3.90.800.10">
    <property type="entry name" value="Glutamyl-tRNA Synthetase, Domain 3"/>
    <property type="match status" value="1"/>
</dbReference>
<dbReference type="InterPro" id="IPR020061">
    <property type="entry name" value="Glu_tRNA_lig_a-bdl"/>
</dbReference>
<dbReference type="Proteomes" id="UP000034291">
    <property type="component" value="Unassembled WGS sequence"/>
</dbReference>
<keyword evidence="8 13" id="KW-0067">ATP-binding</keyword>
<dbReference type="FunFam" id="1.20.1050.10:FF:000036">
    <property type="entry name" value="Putative glutamyl-tRNA synthetase"/>
    <property type="match status" value="1"/>
</dbReference>
<dbReference type="PANTHER" id="PTHR43097">
    <property type="entry name" value="GLUTAMINE-TRNA LIGASE"/>
    <property type="match status" value="1"/>
</dbReference>
<comment type="catalytic activity">
    <reaction evidence="12">
        <text>tRNA(Glu) + L-glutamate + ATP = L-glutamyl-tRNA(Glu) + AMP + diphosphate</text>
        <dbReference type="Rhea" id="RHEA:23540"/>
        <dbReference type="Rhea" id="RHEA-COMP:9663"/>
        <dbReference type="Rhea" id="RHEA-COMP:9680"/>
        <dbReference type="ChEBI" id="CHEBI:29985"/>
        <dbReference type="ChEBI" id="CHEBI:30616"/>
        <dbReference type="ChEBI" id="CHEBI:33019"/>
        <dbReference type="ChEBI" id="CHEBI:78442"/>
        <dbReference type="ChEBI" id="CHEBI:78520"/>
        <dbReference type="ChEBI" id="CHEBI:456215"/>
        <dbReference type="EC" id="6.1.1.17"/>
    </reaction>
</comment>
<dbReference type="FunFam" id="2.40.240.10:FF:000004">
    <property type="entry name" value="Glutamyl-tRNA synthetase, cytoplasmic"/>
    <property type="match status" value="1"/>
</dbReference>
<dbReference type="AlphaFoldDB" id="A0A0F8TWV6"/>
<evidence type="ECO:0000313" key="19">
    <source>
        <dbReference type="Proteomes" id="UP000034291"/>
    </source>
</evidence>
<evidence type="ECO:0000256" key="9">
    <source>
        <dbReference type="ARBA" id="ARBA00022917"/>
    </source>
</evidence>
<comment type="subcellular location">
    <subcellularLocation>
        <location evidence="1">Cytoplasm</location>
    </subcellularLocation>
</comment>
<feature type="domain" description="Glutamyl/glutaminyl-tRNA synthetase class Ib catalytic" evidence="15">
    <location>
        <begin position="208"/>
        <end position="512"/>
    </location>
</feature>
<dbReference type="GO" id="GO:0004818">
    <property type="term" value="F:glutamate-tRNA ligase activity"/>
    <property type="evidence" value="ECO:0007669"/>
    <property type="project" value="UniProtKB-EC"/>
</dbReference>
<protein>
    <recommendedName>
        <fullName evidence="3">glutamate--tRNA ligase</fullName>
        <ecNumber evidence="3">6.1.1.17</ecNumber>
    </recommendedName>
    <alternativeName>
        <fullName evidence="11">Glutamyl-tRNA synthetase</fullName>
    </alternativeName>
</protein>
<dbReference type="NCBIfam" id="TIGR00463">
    <property type="entry name" value="gltX_arch"/>
    <property type="match status" value="1"/>
</dbReference>
<dbReference type="EMBL" id="JZBS01004144">
    <property type="protein sequence ID" value="KKK11974.1"/>
    <property type="molecule type" value="Genomic_DNA"/>
</dbReference>
<dbReference type="SUPFAM" id="SSF50715">
    <property type="entry name" value="Ribosomal protein L25-like"/>
    <property type="match status" value="1"/>
</dbReference>
<comment type="similarity">
    <text evidence="2">Belongs to the class-I aminoacyl-tRNA synthetase family. Glutamate--tRNA ligase type 2 subfamily.</text>
</comment>
<organism evidence="18 19">
    <name type="scientific">Aspergillus rambellii</name>
    <dbReference type="NCBI Taxonomy" id="308745"/>
    <lineage>
        <taxon>Eukaryota</taxon>
        <taxon>Fungi</taxon>
        <taxon>Dikarya</taxon>
        <taxon>Ascomycota</taxon>
        <taxon>Pezizomycotina</taxon>
        <taxon>Eurotiomycetes</taxon>
        <taxon>Eurotiomycetidae</taxon>
        <taxon>Eurotiales</taxon>
        <taxon>Aspergillaceae</taxon>
        <taxon>Aspergillus</taxon>
        <taxon>Aspergillus subgen. Nidulantes</taxon>
    </lineage>
</organism>
<dbReference type="Gene3D" id="2.40.240.10">
    <property type="entry name" value="Ribosomal Protein L25, Chain P"/>
    <property type="match status" value="1"/>
</dbReference>
<dbReference type="InterPro" id="IPR036282">
    <property type="entry name" value="Glutathione-S-Trfase_C_sf"/>
</dbReference>
<dbReference type="FunFam" id="3.90.800.10:FF:000001">
    <property type="entry name" value="Glutamine--tRNA ligase"/>
    <property type="match status" value="1"/>
</dbReference>
<keyword evidence="4" id="KW-0963">Cytoplasm</keyword>
<dbReference type="InterPro" id="IPR049437">
    <property type="entry name" value="tRNA-synt_1c_C2"/>
</dbReference>
<evidence type="ECO:0000256" key="12">
    <source>
        <dbReference type="ARBA" id="ARBA00048351"/>
    </source>
</evidence>
<dbReference type="GO" id="GO:0005829">
    <property type="term" value="C:cytosol"/>
    <property type="evidence" value="ECO:0007669"/>
    <property type="project" value="TreeGrafter"/>
</dbReference>
<keyword evidence="7 13" id="KW-0547">Nucleotide-binding</keyword>
<dbReference type="GO" id="GO:0006424">
    <property type="term" value="P:glutamyl-tRNA aminoacylation"/>
    <property type="evidence" value="ECO:0007669"/>
    <property type="project" value="InterPro"/>
</dbReference>
<dbReference type="InterPro" id="IPR020059">
    <property type="entry name" value="Glu/Gln-tRNA-synth_Ib_codon-bd"/>
</dbReference>
<feature type="signal peptide" evidence="14">
    <location>
        <begin position="1"/>
        <end position="30"/>
    </location>
</feature>
<dbReference type="InterPro" id="IPR000924">
    <property type="entry name" value="Glu/Gln-tRNA-synth"/>
</dbReference>
<keyword evidence="14" id="KW-0732">Signal</keyword>
<evidence type="ECO:0000256" key="14">
    <source>
        <dbReference type="SAM" id="SignalP"/>
    </source>
</evidence>
<feature type="domain" description="Glutamyl/glutaminyl-tRNA synthetase class Ib anti-codon binding" evidence="16">
    <location>
        <begin position="515"/>
        <end position="607"/>
    </location>
</feature>
<dbReference type="PRINTS" id="PR00987">
    <property type="entry name" value="TRNASYNTHGLU"/>
</dbReference>
<dbReference type="Gene3D" id="3.40.50.620">
    <property type="entry name" value="HUPs"/>
    <property type="match status" value="1"/>
</dbReference>
<dbReference type="GO" id="GO:0017102">
    <property type="term" value="C:methionyl glutamyl tRNA synthetase complex"/>
    <property type="evidence" value="ECO:0007669"/>
    <property type="project" value="TreeGrafter"/>
</dbReference>
<evidence type="ECO:0000256" key="8">
    <source>
        <dbReference type="ARBA" id="ARBA00022840"/>
    </source>
</evidence>
<evidence type="ECO:0000259" key="15">
    <source>
        <dbReference type="Pfam" id="PF00749"/>
    </source>
</evidence>
<evidence type="ECO:0000256" key="7">
    <source>
        <dbReference type="ARBA" id="ARBA00022741"/>
    </source>
</evidence>
<evidence type="ECO:0000256" key="5">
    <source>
        <dbReference type="ARBA" id="ARBA00022553"/>
    </source>
</evidence>
<dbReference type="InterPro" id="IPR014729">
    <property type="entry name" value="Rossmann-like_a/b/a_fold"/>
</dbReference>
<dbReference type="FunFam" id="3.40.50.620:FF:000037">
    <property type="entry name" value="Glutamine--tRNA ligase cytoplasmic"/>
    <property type="match status" value="1"/>
</dbReference>
<evidence type="ECO:0000256" key="10">
    <source>
        <dbReference type="ARBA" id="ARBA00023146"/>
    </source>
</evidence>
<dbReference type="InterPro" id="IPR050132">
    <property type="entry name" value="Gln/Glu-tRNA_Ligase"/>
</dbReference>
<dbReference type="SUPFAM" id="SSF47616">
    <property type="entry name" value="GST C-terminal domain-like"/>
    <property type="match status" value="1"/>
</dbReference>
<keyword evidence="6 13" id="KW-0436">Ligase</keyword>
<evidence type="ECO:0000256" key="6">
    <source>
        <dbReference type="ARBA" id="ARBA00022598"/>
    </source>
</evidence>
<dbReference type="PROSITE" id="PS00178">
    <property type="entry name" value="AA_TRNA_LIGASE_I"/>
    <property type="match status" value="1"/>
</dbReference>
<evidence type="ECO:0000256" key="1">
    <source>
        <dbReference type="ARBA" id="ARBA00004496"/>
    </source>
</evidence>
<evidence type="ECO:0000259" key="17">
    <source>
        <dbReference type="Pfam" id="PF20974"/>
    </source>
</evidence>
<dbReference type="STRING" id="308745.A0A0F8TWV6"/>
<evidence type="ECO:0000259" key="16">
    <source>
        <dbReference type="Pfam" id="PF03950"/>
    </source>
</evidence>
<keyword evidence="10 13" id="KW-0030">Aminoacyl-tRNA synthetase</keyword>
<proteinExistence type="inferred from homology"/>
<dbReference type="Gene3D" id="1.10.1160.10">
    <property type="entry name" value="Glutamyl-trna Synthetase, Domain 2"/>
    <property type="match status" value="1"/>
</dbReference>
<evidence type="ECO:0000256" key="2">
    <source>
        <dbReference type="ARBA" id="ARBA00008927"/>
    </source>
</evidence>